<gene>
    <name evidence="5" type="ORF">JJQ60_15100</name>
</gene>
<dbReference type="Pfam" id="PF01047">
    <property type="entry name" value="MarR"/>
    <property type="match status" value="1"/>
</dbReference>
<dbReference type="Proteomes" id="UP000651057">
    <property type="component" value="Unassembled WGS sequence"/>
</dbReference>
<keyword evidence="1" id="KW-0805">Transcription regulation</keyword>
<dbReference type="InterPro" id="IPR036390">
    <property type="entry name" value="WH_DNA-bd_sf"/>
</dbReference>
<dbReference type="PROSITE" id="PS50995">
    <property type="entry name" value="HTH_MARR_2"/>
    <property type="match status" value="1"/>
</dbReference>
<keyword evidence="3" id="KW-0804">Transcription</keyword>
<dbReference type="InterPro" id="IPR036388">
    <property type="entry name" value="WH-like_DNA-bd_sf"/>
</dbReference>
<evidence type="ECO:0000256" key="3">
    <source>
        <dbReference type="ARBA" id="ARBA00023163"/>
    </source>
</evidence>
<proteinExistence type="predicted"/>
<dbReference type="Gene3D" id="1.10.10.10">
    <property type="entry name" value="Winged helix-like DNA-binding domain superfamily/Winged helix DNA-binding domain"/>
    <property type="match status" value="1"/>
</dbReference>
<dbReference type="SUPFAM" id="SSF46785">
    <property type="entry name" value="Winged helix' DNA-binding domain"/>
    <property type="match status" value="1"/>
</dbReference>
<evidence type="ECO:0000313" key="6">
    <source>
        <dbReference type="Proteomes" id="UP000651057"/>
    </source>
</evidence>
<dbReference type="GO" id="GO:0003677">
    <property type="term" value="F:DNA binding"/>
    <property type="evidence" value="ECO:0007669"/>
    <property type="project" value="UniProtKB-KW"/>
</dbReference>
<dbReference type="PRINTS" id="PR00598">
    <property type="entry name" value="HTHMARR"/>
</dbReference>
<dbReference type="PANTHER" id="PTHR42756">
    <property type="entry name" value="TRANSCRIPTIONAL REGULATOR, MARR"/>
    <property type="match status" value="1"/>
</dbReference>
<accession>A0A936ZZP4</accession>
<dbReference type="InterPro" id="IPR000835">
    <property type="entry name" value="HTH_MarR-typ"/>
</dbReference>
<dbReference type="SMART" id="SM00347">
    <property type="entry name" value="HTH_MARR"/>
    <property type="match status" value="1"/>
</dbReference>
<dbReference type="GO" id="GO:0003700">
    <property type="term" value="F:DNA-binding transcription factor activity"/>
    <property type="evidence" value="ECO:0007669"/>
    <property type="project" value="InterPro"/>
</dbReference>
<keyword evidence="6" id="KW-1185">Reference proteome</keyword>
<dbReference type="AlphaFoldDB" id="A0A936ZZP4"/>
<organism evidence="5 6">
    <name type="scientific">Aquimarina mytili</name>
    <dbReference type="NCBI Taxonomy" id="874423"/>
    <lineage>
        <taxon>Bacteria</taxon>
        <taxon>Pseudomonadati</taxon>
        <taxon>Bacteroidota</taxon>
        <taxon>Flavobacteriia</taxon>
        <taxon>Flavobacteriales</taxon>
        <taxon>Flavobacteriaceae</taxon>
        <taxon>Aquimarina</taxon>
    </lineage>
</organism>
<evidence type="ECO:0000256" key="1">
    <source>
        <dbReference type="ARBA" id="ARBA00023015"/>
    </source>
</evidence>
<dbReference type="PANTHER" id="PTHR42756:SF1">
    <property type="entry name" value="TRANSCRIPTIONAL REPRESSOR OF EMRAB OPERON"/>
    <property type="match status" value="1"/>
</dbReference>
<keyword evidence="2" id="KW-0238">DNA-binding</keyword>
<feature type="domain" description="HTH marR-type" evidence="4">
    <location>
        <begin position="1"/>
        <end position="150"/>
    </location>
</feature>
<protein>
    <submittedName>
        <fullName evidence="5">MarR family transcriptional regulator</fullName>
    </submittedName>
</protein>
<evidence type="ECO:0000256" key="2">
    <source>
        <dbReference type="ARBA" id="ARBA00023125"/>
    </source>
</evidence>
<comment type="caution">
    <text evidence="5">The sequence shown here is derived from an EMBL/GenBank/DDBJ whole genome shotgun (WGS) entry which is preliminary data.</text>
</comment>
<name>A0A936ZZP4_9FLAO</name>
<reference evidence="5" key="1">
    <citation type="submission" date="2021-01" db="EMBL/GenBank/DDBJ databases">
        <authorList>
            <person name="Zhong Y.L."/>
        </authorList>
    </citation>
    <scope>NUCLEOTIDE SEQUENCE</scope>
    <source>
        <strain evidence="5">KCTC 23302</strain>
    </source>
</reference>
<evidence type="ECO:0000313" key="5">
    <source>
        <dbReference type="EMBL" id="MBL0684855.1"/>
    </source>
</evidence>
<evidence type="ECO:0000259" key="4">
    <source>
        <dbReference type="PROSITE" id="PS50995"/>
    </source>
</evidence>
<dbReference type="EMBL" id="JAERQJ010000006">
    <property type="protein sequence ID" value="MBL0684855.1"/>
    <property type="molecule type" value="Genomic_DNA"/>
</dbReference>
<sequence length="150" mass="17493">MNIEDIIKTEVKLPLSRRAIVNLLYTENWVMDKINIELKAYDISLQQFNVLRILQGQKDKPANLSTIQERMVSKMSNTTRLVDKLINKGYAKRITCKSNRRKVEISITEEGKNFLKKVSPIMADFENRITKNLSKEDLNLLNKLLNKLRT</sequence>